<protein>
    <recommendedName>
        <fullName evidence="4">DUF1573 domain-containing protein</fullName>
    </recommendedName>
</protein>
<keyword evidence="3" id="KW-1185">Reference proteome</keyword>
<dbReference type="OrthoDB" id="1466304at2"/>
<dbReference type="AlphaFoldDB" id="A0A1M6HUX5"/>
<proteinExistence type="predicted"/>
<dbReference type="RefSeq" id="WP_073169165.1">
    <property type="nucleotide sequence ID" value="NZ_FQZE01000014.1"/>
</dbReference>
<reference evidence="2 3" key="1">
    <citation type="submission" date="2016-11" db="EMBL/GenBank/DDBJ databases">
        <authorList>
            <person name="Jaros S."/>
            <person name="Januszkiewicz K."/>
            <person name="Wedrychowicz H."/>
        </authorList>
    </citation>
    <scope>NUCLEOTIDE SEQUENCE [LARGE SCALE GENOMIC DNA]</scope>
    <source>
        <strain evidence="2 3">DSM 27063</strain>
    </source>
</reference>
<dbReference type="Proteomes" id="UP000184050">
    <property type="component" value="Unassembled WGS sequence"/>
</dbReference>
<evidence type="ECO:0008006" key="4">
    <source>
        <dbReference type="Google" id="ProtNLM"/>
    </source>
</evidence>
<dbReference type="InterPro" id="IPR011467">
    <property type="entry name" value="DUF1573"/>
</dbReference>
<feature type="chain" id="PRO_5013382406" description="DUF1573 domain-containing protein" evidence="1">
    <location>
        <begin position="23"/>
        <end position="362"/>
    </location>
</feature>
<dbReference type="PANTHER" id="PTHR37833:SF1">
    <property type="entry name" value="SIGNAL PEPTIDE PROTEIN"/>
    <property type="match status" value="1"/>
</dbReference>
<dbReference type="PANTHER" id="PTHR37833">
    <property type="entry name" value="LIPOPROTEIN-RELATED"/>
    <property type="match status" value="1"/>
</dbReference>
<dbReference type="Pfam" id="PF07610">
    <property type="entry name" value="DUF1573"/>
    <property type="match status" value="2"/>
</dbReference>
<dbReference type="InterPro" id="IPR013783">
    <property type="entry name" value="Ig-like_fold"/>
</dbReference>
<dbReference type="Gene3D" id="2.60.40.10">
    <property type="entry name" value="Immunoglobulins"/>
    <property type="match status" value="3"/>
</dbReference>
<gene>
    <name evidence="2" type="ORF">SAMN05444280_11499</name>
</gene>
<feature type="signal peptide" evidence="1">
    <location>
        <begin position="1"/>
        <end position="22"/>
    </location>
</feature>
<organism evidence="2 3">
    <name type="scientific">Tangfeifania diversioriginum</name>
    <dbReference type="NCBI Taxonomy" id="1168035"/>
    <lineage>
        <taxon>Bacteria</taxon>
        <taxon>Pseudomonadati</taxon>
        <taxon>Bacteroidota</taxon>
        <taxon>Bacteroidia</taxon>
        <taxon>Marinilabiliales</taxon>
        <taxon>Prolixibacteraceae</taxon>
        <taxon>Tangfeifania</taxon>
    </lineage>
</organism>
<evidence type="ECO:0000313" key="2">
    <source>
        <dbReference type="EMBL" id="SHJ25981.1"/>
    </source>
</evidence>
<dbReference type="EMBL" id="FQZE01000014">
    <property type="protein sequence ID" value="SHJ25981.1"/>
    <property type="molecule type" value="Genomic_DNA"/>
</dbReference>
<dbReference type="NCBIfam" id="NF012200">
    <property type="entry name" value="choice_anch_D"/>
    <property type="match status" value="2"/>
</dbReference>
<accession>A0A1M6HUX5</accession>
<name>A0A1M6HUX5_9BACT</name>
<evidence type="ECO:0000313" key="3">
    <source>
        <dbReference type="Proteomes" id="UP000184050"/>
    </source>
</evidence>
<sequence length="362" mass="39818">MNQMLRLLAFIALVGFTATATAQKPKIVFEELEHDFGNFKESDGVQTTTFKFTNKGESPLVLNNVRASCGCTTPKWTREPVAPNNSGEIKVSYNPKNRPGSFNKSVMISSNAENGTTVLRIKGRVEERDKTLAELYPRKVGALRVKTNHISFSRMKENDVETKDIELVNDTDAPIEVGFRRVPDHVDVKAEPQTIPANSKGKLIVTYNADKANTYGFSSHRIYLSLNGSNDYRASVGVSATIEEDFSHLSAEELAKAPVATFSEKSHDFGEMKQGDKKEHTFTLKNNGKSELIIRNIRSSCGCTAVAPSKKVIAPGESAPVKVTFDSRGKRGRQSKSITVITNDPKTPTNQLRISCSVVTES</sequence>
<dbReference type="STRING" id="1168035.SAMN05444280_11499"/>
<keyword evidence="1" id="KW-0732">Signal</keyword>
<evidence type="ECO:0000256" key="1">
    <source>
        <dbReference type="SAM" id="SignalP"/>
    </source>
</evidence>